<dbReference type="PANTHER" id="PTHR31973">
    <property type="entry name" value="POLYPROTEIN, PUTATIVE-RELATED"/>
    <property type="match status" value="1"/>
</dbReference>
<accession>A0A5A7UE52</accession>
<dbReference type="Pfam" id="PF10551">
    <property type="entry name" value="MULE"/>
    <property type="match status" value="1"/>
</dbReference>
<dbReference type="PANTHER" id="PTHR31973:SF195">
    <property type="entry name" value="MUDR FAMILY TRANSPOSASE"/>
    <property type="match status" value="1"/>
</dbReference>
<proteinExistence type="predicted"/>
<evidence type="ECO:0000313" key="3">
    <source>
        <dbReference type="EMBL" id="TYK14973.1"/>
    </source>
</evidence>
<evidence type="ECO:0000313" key="5">
    <source>
        <dbReference type="Proteomes" id="UP000321947"/>
    </source>
</evidence>
<dbReference type="OrthoDB" id="683469at2759"/>
<evidence type="ECO:0000313" key="2">
    <source>
        <dbReference type="EMBL" id="KAA0054283.1"/>
    </source>
</evidence>
<protein>
    <recommendedName>
        <fullName evidence="1">MULE transposase domain-containing protein</fullName>
    </recommendedName>
</protein>
<name>A0A5A7UE52_CUCMM</name>
<gene>
    <name evidence="3" type="ORF">E5676_scaffold45G00040</name>
    <name evidence="2" type="ORF">E6C27_scaffold131G002410</name>
</gene>
<dbReference type="Proteomes" id="UP000321393">
    <property type="component" value="Unassembled WGS sequence"/>
</dbReference>
<feature type="domain" description="MULE transposase" evidence="1">
    <location>
        <begin position="246"/>
        <end position="322"/>
    </location>
</feature>
<dbReference type="EMBL" id="SSTE01008862">
    <property type="protein sequence ID" value="KAA0054283.1"/>
    <property type="molecule type" value="Genomic_DNA"/>
</dbReference>
<evidence type="ECO:0000313" key="4">
    <source>
        <dbReference type="Proteomes" id="UP000321393"/>
    </source>
</evidence>
<dbReference type="STRING" id="1194695.A0A5A7UE52"/>
<dbReference type="InterPro" id="IPR018289">
    <property type="entry name" value="MULE_transposase_dom"/>
</dbReference>
<dbReference type="EMBL" id="SSTD01008722">
    <property type="protein sequence ID" value="TYK14973.1"/>
    <property type="molecule type" value="Genomic_DNA"/>
</dbReference>
<organism evidence="2 4">
    <name type="scientific">Cucumis melo var. makuwa</name>
    <name type="common">Oriental melon</name>
    <dbReference type="NCBI Taxonomy" id="1194695"/>
    <lineage>
        <taxon>Eukaryota</taxon>
        <taxon>Viridiplantae</taxon>
        <taxon>Streptophyta</taxon>
        <taxon>Embryophyta</taxon>
        <taxon>Tracheophyta</taxon>
        <taxon>Spermatophyta</taxon>
        <taxon>Magnoliopsida</taxon>
        <taxon>eudicotyledons</taxon>
        <taxon>Gunneridae</taxon>
        <taxon>Pentapetalae</taxon>
        <taxon>rosids</taxon>
        <taxon>fabids</taxon>
        <taxon>Cucurbitales</taxon>
        <taxon>Cucurbitaceae</taxon>
        <taxon>Benincaseae</taxon>
        <taxon>Cucumis</taxon>
    </lineage>
</organism>
<dbReference type="Proteomes" id="UP000321947">
    <property type="component" value="Unassembled WGS sequence"/>
</dbReference>
<sequence>MSLRPEDLVILEPGNHGDSDIDVEVDELFGNEENIEDENERIPSEIFTQIDWDITNSICEQRSTLANRDESVDTSCLIQKGMLFNCKEDLQLAVKKLRGSRRKSHELFEISLLEGEHSCLYSNLTQDHSRLDSNFMSIEIQNIVKADPIVTVSVLMGMIKQQYGYTVKYRQVWQTKRKALVAVFGDWVKSYNELPYWLSVIVHYNPGTRVDWFFLPFDVPRTTIFGRVFWAFGPAVEGCKYCRPFIQIDGTHLYGKYKGKTLTALSSDANGHIFPLAFAIVEGENASSWSWFLYALRQYVTNRDGICLISDRHRGTLSAINNEEIG</sequence>
<reference evidence="4 5" key="1">
    <citation type="submission" date="2019-08" db="EMBL/GenBank/DDBJ databases">
        <title>Draft genome sequences of two oriental melons (Cucumis melo L. var makuwa).</title>
        <authorList>
            <person name="Kwon S.-Y."/>
        </authorList>
    </citation>
    <scope>NUCLEOTIDE SEQUENCE [LARGE SCALE GENOMIC DNA]</scope>
    <source>
        <strain evidence="5">cv. Chang Bougi</strain>
        <strain evidence="4">cv. SW 3</strain>
        <tissue evidence="2">Leaf</tissue>
    </source>
</reference>
<evidence type="ECO:0000259" key="1">
    <source>
        <dbReference type="Pfam" id="PF10551"/>
    </source>
</evidence>
<comment type="caution">
    <text evidence="2">The sequence shown here is derived from an EMBL/GenBank/DDBJ whole genome shotgun (WGS) entry which is preliminary data.</text>
</comment>
<dbReference type="AlphaFoldDB" id="A0A5A7UE52"/>